<dbReference type="SUPFAM" id="SSF56672">
    <property type="entry name" value="DNA/RNA polymerases"/>
    <property type="match status" value="1"/>
</dbReference>
<dbReference type="InterPro" id="IPR043128">
    <property type="entry name" value="Rev_trsase/Diguanyl_cyclase"/>
</dbReference>
<dbReference type="OrthoDB" id="121411at2759"/>
<protein>
    <submittedName>
        <fullName evidence="1">Polyprotein</fullName>
    </submittedName>
</protein>
<dbReference type="PANTHER" id="PTHR37984">
    <property type="entry name" value="PROTEIN CBG26694"/>
    <property type="match status" value="1"/>
</dbReference>
<dbReference type="STRING" id="4795.A0A225VV31"/>
<dbReference type="InterPro" id="IPR043502">
    <property type="entry name" value="DNA/RNA_pol_sf"/>
</dbReference>
<dbReference type="PANTHER" id="PTHR37984:SF5">
    <property type="entry name" value="PROTEIN NYNRIN-LIKE"/>
    <property type="match status" value="1"/>
</dbReference>
<accession>A0A225VV31</accession>
<dbReference type="Gene3D" id="3.10.10.10">
    <property type="entry name" value="HIV Type 1 Reverse Transcriptase, subunit A, domain 1"/>
    <property type="match status" value="1"/>
</dbReference>
<gene>
    <name evidence="1" type="ORF">PHMEG_00018558</name>
</gene>
<dbReference type="EMBL" id="NBNE01003004">
    <property type="protein sequence ID" value="OWZ08839.1"/>
    <property type="molecule type" value="Genomic_DNA"/>
</dbReference>
<dbReference type="InterPro" id="IPR050951">
    <property type="entry name" value="Retrovirus_Pol_polyprotein"/>
</dbReference>
<dbReference type="AlphaFoldDB" id="A0A225VV31"/>
<sequence>MLVHEDTAFRYQDSTERGRAESAREARFAAQSLPALEASGFPVAPLVREYIGIFLDKVPAVLPSDRGIQHEIDLLPGEKYGVTRQWPHHRDQVVVIEASFESRLQAGHVRESLQPHSRPTFCVTKATGGWRIVHAFNKLNDASIPAQTPIPRKDMVLDTMYGSTKYSAIDLVDGFYLIGMREEDVPLTAASTPSRMLWGLITPGHFQQSGFTSSDINDIFIHSLAEDGMTNVEVQLDHIRQVFELMRENKLYAKLKKGILCTPEIPVLGSYVSKEGVRADPEKIEAICACPPPNDQKQLRRWIGLAAYLHHYSKNFAATL</sequence>
<name>A0A225VV31_9STRA</name>
<dbReference type="Gene3D" id="3.30.70.270">
    <property type="match status" value="2"/>
</dbReference>
<keyword evidence="2" id="KW-1185">Reference proteome</keyword>
<comment type="caution">
    <text evidence="1">The sequence shown here is derived from an EMBL/GenBank/DDBJ whole genome shotgun (WGS) entry which is preliminary data.</text>
</comment>
<organism evidence="1 2">
    <name type="scientific">Phytophthora megakarya</name>
    <dbReference type="NCBI Taxonomy" id="4795"/>
    <lineage>
        <taxon>Eukaryota</taxon>
        <taxon>Sar</taxon>
        <taxon>Stramenopiles</taxon>
        <taxon>Oomycota</taxon>
        <taxon>Peronosporomycetes</taxon>
        <taxon>Peronosporales</taxon>
        <taxon>Peronosporaceae</taxon>
        <taxon>Phytophthora</taxon>
    </lineage>
</organism>
<proteinExistence type="predicted"/>
<dbReference type="Proteomes" id="UP000198211">
    <property type="component" value="Unassembled WGS sequence"/>
</dbReference>
<dbReference type="CDD" id="cd01647">
    <property type="entry name" value="RT_LTR"/>
    <property type="match status" value="1"/>
</dbReference>
<evidence type="ECO:0000313" key="2">
    <source>
        <dbReference type="Proteomes" id="UP000198211"/>
    </source>
</evidence>
<evidence type="ECO:0000313" key="1">
    <source>
        <dbReference type="EMBL" id="OWZ08839.1"/>
    </source>
</evidence>
<reference evidence="2" key="1">
    <citation type="submission" date="2017-03" db="EMBL/GenBank/DDBJ databases">
        <title>Phytopthora megakarya and P. palmivora, two closely related causual agents of cacao black pod achieved similar genome size and gene model numbers by different mechanisms.</title>
        <authorList>
            <person name="Ali S."/>
            <person name="Shao J."/>
            <person name="Larry D.J."/>
            <person name="Kronmiller B."/>
            <person name="Shen D."/>
            <person name="Strem M.D."/>
            <person name="Melnick R.L."/>
            <person name="Guiltinan M.J."/>
            <person name="Tyler B.M."/>
            <person name="Meinhardt L.W."/>
            <person name="Bailey B.A."/>
        </authorList>
    </citation>
    <scope>NUCLEOTIDE SEQUENCE [LARGE SCALE GENOMIC DNA]</scope>
    <source>
        <strain evidence="2">zdho120</strain>
    </source>
</reference>